<dbReference type="GO" id="GO:0005737">
    <property type="term" value="C:cytoplasm"/>
    <property type="evidence" value="ECO:0007669"/>
    <property type="project" value="TreeGrafter"/>
</dbReference>
<comment type="caution">
    <text evidence="6">The sequence shown here is derived from an EMBL/GenBank/DDBJ whole genome shotgun (WGS) entry which is preliminary data.</text>
</comment>
<dbReference type="SUPFAM" id="SSF48452">
    <property type="entry name" value="TPR-like"/>
    <property type="match status" value="2"/>
</dbReference>
<dbReference type="AlphaFoldDB" id="A0A8S1F4S1"/>
<protein>
    <recommendedName>
        <fullName evidence="3">Cell division cycle protein 27 homolog</fullName>
    </recommendedName>
</protein>
<dbReference type="EMBL" id="CADEPM010000006">
    <property type="protein sequence ID" value="CAB3407531.1"/>
    <property type="molecule type" value="Genomic_DNA"/>
</dbReference>
<feature type="region of interest" description="Disordered" evidence="5">
    <location>
        <begin position="227"/>
        <end position="416"/>
    </location>
</feature>
<feature type="compositionally biased region" description="Acidic residues" evidence="5">
    <location>
        <begin position="751"/>
        <end position="761"/>
    </location>
</feature>
<feature type="compositionally biased region" description="Polar residues" evidence="5">
    <location>
        <begin position="295"/>
        <end position="334"/>
    </location>
</feature>
<keyword evidence="7" id="KW-1185">Reference proteome</keyword>
<keyword evidence="1 4" id="KW-0802">TPR repeat</keyword>
<dbReference type="SMART" id="SM00028">
    <property type="entry name" value="TPR"/>
    <property type="match status" value="6"/>
</dbReference>
<proteinExistence type="inferred from homology"/>
<feature type="compositionally biased region" description="Low complexity" evidence="5">
    <location>
        <begin position="272"/>
        <end position="292"/>
    </location>
</feature>
<dbReference type="Proteomes" id="UP000494206">
    <property type="component" value="Unassembled WGS sequence"/>
</dbReference>
<dbReference type="InterPro" id="IPR011990">
    <property type="entry name" value="TPR-like_helical_dom_sf"/>
</dbReference>
<feature type="compositionally biased region" description="Low complexity" evidence="5">
    <location>
        <begin position="390"/>
        <end position="405"/>
    </location>
</feature>
<dbReference type="GO" id="GO:0051301">
    <property type="term" value="P:cell division"/>
    <property type="evidence" value="ECO:0007669"/>
    <property type="project" value="TreeGrafter"/>
</dbReference>
<evidence type="ECO:0000256" key="1">
    <source>
        <dbReference type="ARBA" id="ARBA00022803"/>
    </source>
</evidence>
<comment type="similarity">
    <text evidence="2">Belongs to the APC3/CDC27 family.</text>
</comment>
<sequence length="761" mass="85602">MTPTAVGSLQTQEDFRQYYSKFQFPHRNRKIEDEILSLLKFYAFDDAIVLAEFNYERKMTNDSLFLYADCLMRANRKEQVFGLLLTRKTAGAQTRFLFAKCCFELNKMDECRQTLMDSETGQLRPEFLEDSELAAHVLFLYAKLLGHESQTDDAVEQCRRGLERCILAWSAICMYIQFGGKNINDLLMPHRMRVYEGKMPPAERGCQRTLADLGEVIKLQADVVDEKEKLKKATSSKNERSTPIGGIKAGIAAPPAPRKSSRLSEMASRRISQATRASSSTEAAGSSRSSRANPILSSDTENMNATAPTRGRSSATPSSRGSTPKVQNLRSSTRYAEAKAGKSPSGRKRDIKQPLSSRNSNLVRSLSGSTNSVSSTANELIENVEEPSSHESGAAGGVAAASQHSEGVESAENAREPAFTDEYREFMDVYLKMVRIEESILRYSWRRTDRLLQNLDRNVLLNTSLARYQLGRACFEQAEYGECRNILNELYSRRPWRVDGTELLSTSLWHLQDAHNLSSLAEKLTTEARERPQSWCVAGNCFSLQRQHVQAVECMERALQLDKNFAYAYTLLGHELIVQDELEKAAGSFRAAIHLCPRDYRAWYGLGLVHLKKEQNALAQTNIQKAISINPTNRAMLCTLSQIEQQRGRTDQALALIDKAISLNPMDIACRFNRARLLFEAKRNEECLDELNKLKNSSPDEAFVFHLLARVHRRVGSTHLALLNYSWAAELDPRGDQNLGDASSGPASREEYEDEEYSSSA</sequence>
<dbReference type="Gene3D" id="1.25.40.10">
    <property type="entry name" value="Tetratricopeptide repeat domain"/>
    <property type="match status" value="3"/>
</dbReference>
<evidence type="ECO:0000313" key="6">
    <source>
        <dbReference type="EMBL" id="CAB3407531.1"/>
    </source>
</evidence>
<evidence type="ECO:0000256" key="3">
    <source>
        <dbReference type="ARBA" id="ARBA00039307"/>
    </source>
</evidence>
<evidence type="ECO:0000256" key="4">
    <source>
        <dbReference type="PROSITE-ProRule" id="PRU00339"/>
    </source>
</evidence>
<dbReference type="GO" id="GO:0007091">
    <property type="term" value="P:metaphase/anaphase transition of mitotic cell cycle"/>
    <property type="evidence" value="ECO:0007669"/>
    <property type="project" value="TreeGrafter"/>
</dbReference>
<feature type="region of interest" description="Disordered" evidence="5">
    <location>
        <begin position="732"/>
        <end position="761"/>
    </location>
</feature>
<dbReference type="GO" id="GO:0016567">
    <property type="term" value="P:protein ubiquitination"/>
    <property type="evidence" value="ECO:0007669"/>
    <property type="project" value="TreeGrafter"/>
</dbReference>
<dbReference type="Pfam" id="PF13181">
    <property type="entry name" value="TPR_8"/>
    <property type="match status" value="1"/>
</dbReference>
<dbReference type="InterPro" id="IPR019734">
    <property type="entry name" value="TPR_rpt"/>
</dbReference>
<accession>A0A8S1F4S1</accession>
<dbReference type="GO" id="GO:0031145">
    <property type="term" value="P:anaphase-promoting complex-dependent catabolic process"/>
    <property type="evidence" value="ECO:0007669"/>
    <property type="project" value="TreeGrafter"/>
</dbReference>
<feature type="repeat" description="TPR" evidence="4">
    <location>
        <begin position="634"/>
        <end position="667"/>
    </location>
</feature>
<dbReference type="PANTHER" id="PTHR12558">
    <property type="entry name" value="CELL DIVISION CYCLE 16,23,27"/>
    <property type="match status" value="1"/>
</dbReference>
<reference evidence="6 7" key="1">
    <citation type="submission" date="2020-04" db="EMBL/GenBank/DDBJ databases">
        <authorList>
            <person name="Laetsch R D."/>
            <person name="Stevens L."/>
            <person name="Kumar S."/>
            <person name="Blaxter L. M."/>
        </authorList>
    </citation>
    <scope>NUCLEOTIDE SEQUENCE [LARGE SCALE GENOMIC DNA]</scope>
</reference>
<dbReference type="Pfam" id="PF13432">
    <property type="entry name" value="TPR_16"/>
    <property type="match status" value="1"/>
</dbReference>
<feature type="repeat" description="TPR" evidence="4">
    <location>
        <begin position="600"/>
        <end position="633"/>
    </location>
</feature>
<feature type="compositionally biased region" description="Low complexity" evidence="5">
    <location>
        <begin position="243"/>
        <end position="253"/>
    </location>
</feature>
<name>A0A8S1F4S1_9PELO</name>
<dbReference type="Pfam" id="PF12895">
    <property type="entry name" value="ANAPC3"/>
    <property type="match status" value="1"/>
</dbReference>
<dbReference type="PROSITE" id="PS50005">
    <property type="entry name" value="TPR"/>
    <property type="match status" value="3"/>
</dbReference>
<evidence type="ECO:0000256" key="5">
    <source>
        <dbReference type="SAM" id="MobiDB-lite"/>
    </source>
</evidence>
<evidence type="ECO:0000256" key="2">
    <source>
        <dbReference type="ARBA" id="ARBA00038210"/>
    </source>
</evidence>
<evidence type="ECO:0000313" key="7">
    <source>
        <dbReference type="Proteomes" id="UP000494206"/>
    </source>
</evidence>
<dbReference type="GO" id="GO:0005680">
    <property type="term" value="C:anaphase-promoting complex"/>
    <property type="evidence" value="ECO:0007669"/>
    <property type="project" value="TreeGrafter"/>
</dbReference>
<dbReference type="PANTHER" id="PTHR12558:SF13">
    <property type="entry name" value="CELL DIVISION CYCLE PROTEIN 27 HOMOLOG"/>
    <property type="match status" value="1"/>
</dbReference>
<organism evidence="6 7">
    <name type="scientific">Caenorhabditis bovis</name>
    <dbReference type="NCBI Taxonomy" id="2654633"/>
    <lineage>
        <taxon>Eukaryota</taxon>
        <taxon>Metazoa</taxon>
        <taxon>Ecdysozoa</taxon>
        <taxon>Nematoda</taxon>
        <taxon>Chromadorea</taxon>
        <taxon>Rhabditida</taxon>
        <taxon>Rhabditina</taxon>
        <taxon>Rhabditomorpha</taxon>
        <taxon>Rhabditoidea</taxon>
        <taxon>Rhabditidae</taxon>
        <taxon>Peloderinae</taxon>
        <taxon>Caenorhabditis</taxon>
    </lineage>
</organism>
<feature type="repeat" description="TPR" evidence="4">
    <location>
        <begin position="566"/>
        <end position="599"/>
    </location>
</feature>
<dbReference type="Pfam" id="PF14559">
    <property type="entry name" value="TPR_19"/>
    <property type="match status" value="1"/>
</dbReference>
<feature type="compositionally biased region" description="Low complexity" evidence="5">
    <location>
        <begin position="355"/>
        <end position="375"/>
    </location>
</feature>
<dbReference type="OrthoDB" id="329563at2759"/>
<gene>
    <name evidence="6" type="ORF">CBOVIS_LOCUS9449</name>
</gene>